<dbReference type="InterPro" id="IPR006310">
    <property type="entry name" value="DinG"/>
</dbReference>
<gene>
    <name evidence="8 9 12" type="primary">dinG</name>
    <name evidence="12" type="ORF">J9317_11435</name>
</gene>
<evidence type="ECO:0000256" key="1">
    <source>
        <dbReference type="ARBA" id="ARBA00001966"/>
    </source>
</evidence>
<dbReference type="InterPro" id="IPR014013">
    <property type="entry name" value="Helic_SF1/SF2_ATP-bd_DinG/Rad3"/>
</dbReference>
<keyword evidence="4 8" id="KW-0378">Hydrolase</keyword>
<protein>
    <recommendedName>
        <fullName evidence="8 9">3'-5' exonuclease DinG</fullName>
        <ecNumber evidence="8 9">3.1.-.-</ecNumber>
    </recommendedName>
</protein>
<dbReference type="InterPro" id="IPR036397">
    <property type="entry name" value="RNaseH_sf"/>
</dbReference>
<comment type="catalytic activity">
    <reaction evidence="7">
        <text>ATP + H2O = ADP + phosphate + H(+)</text>
        <dbReference type="Rhea" id="RHEA:13065"/>
        <dbReference type="ChEBI" id="CHEBI:15377"/>
        <dbReference type="ChEBI" id="CHEBI:15378"/>
        <dbReference type="ChEBI" id="CHEBI:30616"/>
        <dbReference type="ChEBI" id="CHEBI:43474"/>
        <dbReference type="ChEBI" id="CHEBI:456216"/>
        <dbReference type="EC" id="5.6.2.3"/>
    </reaction>
</comment>
<evidence type="ECO:0000259" key="10">
    <source>
        <dbReference type="PROSITE" id="PS51193"/>
    </source>
</evidence>
<dbReference type="SMART" id="SM00479">
    <property type="entry name" value="EXOIII"/>
    <property type="match status" value="1"/>
</dbReference>
<dbReference type="CDD" id="cd06127">
    <property type="entry name" value="DEDDh"/>
    <property type="match status" value="1"/>
</dbReference>
<dbReference type="NCBIfam" id="TIGR01407">
    <property type="entry name" value="dinG_rel"/>
    <property type="match status" value="1"/>
</dbReference>
<dbReference type="InterPro" id="IPR045028">
    <property type="entry name" value="DinG/Rad3-like"/>
</dbReference>
<reference evidence="12 13" key="1">
    <citation type="submission" date="2021-04" db="EMBL/GenBank/DDBJ databases">
        <title>Metabacillus sp. strain KIGAM252 whole genome sequence.</title>
        <authorList>
            <person name="Seo M.-J."/>
            <person name="Cho E.-S."/>
            <person name="Hwang C.Y."/>
            <person name="Yoon D.J."/>
        </authorList>
    </citation>
    <scope>NUCLEOTIDE SEQUENCE [LARGE SCALE GENOMIC DNA]</scope>
    <source>
        <strain evidence="12 13">KIGAM252</strain>
    </source>
</reference>
<name>A0ABS5LFT1_9BACI</name>
<dbReference type="Gene3D" id="3.30.420.10">
    <property type="entry name" value="Ribonuclease H-like superfamily/Ribonuclease H"/>
    <property type="match status" value="1"/>
</dbReference>
<evidence type="ECO:0000256" key="6">
    <source>
        <dbReference type="ARBA" id="ARBA00022840"/>
    </source>
</evidence>
<dbReference type="InterPro" id="IPR012337">
    <property type="entry name" value="RNaseH-like_sf"/>
</dbReference>
<accession>A0ABS5LFT1</accession>
<dbReference type="InterPro" id="IPR014001">
    <property type="entry name" value="Helicase_ATP-bd"/>
</dbReference>
<dbReference type="PROSITE" id="PS51193">
    <property type="entry name" value="HELICASE_ATP_BIND_2"/>
    <property type="match status" value="1"/>
</dbReference>
<keyword evidence="12" id="KW-0347">Helicase</keyword>
<dbReference type="InterPro" id="IPR001650">
    <property type="entry name" value="Helicase_C-like"/>
</dbReference>
<dbReference type="InterPro" id="IPR011545">
    <property type="entry name" value="DEAD/DEAH_box_helicase_dom"/>
</dbReference>
<keyword evidence="3 8" id="KW-0547">Nucleotide-binding</keyword>
<dbReference type="Proteomes" id="UP000682403">
    <property type="component" value="Unassembled WGS sequence"/>
</dbReference>
<evidence type="ECO:0000256" key="5">
    <source>
        <dbReference type="ARBA" id="ARBA00022839"/>
    </source>
</evidence>
<keyword evidence="2 8" id="KW-0540">Nuclease</keyword>
<dbReference type="SMART" id="SM00491">
    <property type="entry name" value="HELICc2"/>
    <property type="match status" value="1"/>
</dbReference>
<dbReference type="Pfam" id="PF13307">
    <property type="entry name" value="Helicase_C_2"/>
    <property type="match status" value="1"/>
</dbReference>
<comment type="caution">
    <text evidence="12">The sequence shown here is derived from an EMBL/GenBank/DDBJ whole genome shotgun (WGS) entry which is preliminary data.</text>
</comment>
<evidence type="ECO:0000256" key="8">
    <source>
        <dbReference type="HAMAP-Rule" id="MF_02206"/>
    </source>
</evidence>
<dbReference type="PANTHER" id="PTHR11472">
    <property type="entry name" value="DNA REPAIR DEAD HELICASE RAD3/XP-D SUBFAMILY MEMBER"/>
    <property type="match status" value="1"/>
</dbReference>
<comment type="cofactor">
    <cofactor evidence="1">
        <name>[4Fe-4S] cluster</name>
        <dbReference type="ChEBI" id="CHEBI:49883"/>
    </cofactor>
</comment>
<feature type="binding site" evidence="8">
    <location>
        <begin position="285"/>
        <end position="292"/>
    </location>
    <ligand>
        <name>ATP</name>
        <dbReference type="ChEBI" id="CHEBI:30616"/>
    </ligand>
</feature>
<feature type="domain" description="Helicase ATP-binding" evidence="10">
    <location>
        <begin position="250"/>
        <end position="512"/>
    </location>
</feature>
<evidence type="ECO:0000256" key="3">
    <source>
        <dbReference type="ARBA" id="ARBA00022741"/>
    </source>
</evidence>
<dbReference type="SMART" id="SM00487">
    <property type="entry name" value="DEXDc"/>
    <property type="match status" value="1"/>
</dbReference>
<feature type="short sequence motif" description="DEAH box" evidence="8">
    <location>
        <begin position="463"/>
        <end position="466"/>
    </location>
</feature>
<dbReference type="InterPro" id="IPR027417">
    <property type="entry name" value="P-loop_NTPase"/>
</dbReference>
<dbReference type="Pfam" id="PF00270">
    <property type="entry name" value="DEAD"/>
    <property type="match status" value="1"/>
</dbReference>
<proteinExistence type="inferred from homology"/>
<evidence type="ECO:0000256" key="7">
    <source>
        <dbReference type="ARBA" id="ARBA00048954"/>
    </source>
</evidence>
<organism evidence="12 13">
    <name type="scientific">Metabacillus flavus</name>
    <dbReference type="NCBI Taxonomy" id="2823519"/>
    <lineage>
        <taxon>Bacteria</taxon>
        <taxon>Bacillati</taxon>
        <taxon>Bacillota</taxon>
        <taxon>Bacilli</taxon>
        <taxon>Bacillales</taxon>
        <taxon>Bacillaceae</taxon>
        <taxon>Metabacillus</taxon>
    </lineage>
</organism>
<comment type="similarity">
    <text evidence="8 9">Belongs to the helicase family. DinG subfamily. Type 2 sub-subfamily.</text>
</comment>
<dbReference type="PANTHER" id="PTHR11472:SF34">
    <property type="entry name" value="REGULATOR OF TELOMERE ELONGATION HELICASE 1"/>
    <property type="match status" value="1"/>
</dbReference>
<evidence type="ECO:0000313" key="13">
    <source>
        <dbReference type="Proteomes" id="UP000682403"/>
    </source>
</evidence>
<dbReference type="InterPro" id="IPR013520">
    <property type="entry name" value="Ribonucl_H"/>
</dbReference>
<evidence type="ECO:0000313" key="12">
    <source>
        <dbReference type="EMBL" id="MBS2969378.1"/>
    </source>
</evidence>
<dbReference type="GO" id="GO:0016787">
    <property type="term" value="F:hydrolase activity"/>
    <property type="evidence" value="ECO:0007669"/>
    <property type="project" value="UniProtKB-KW"/>
</dbReference>
<dbReference type="EC" id="3.1.-.-" evidence="8 9"/>
<evidence type="ECO:0000256" key="2">
    <source>
        <dbReference type="ARBA" id="ARBA00022722"/>
    </source>
</evidence>
<dbReference type="SUPFAM" id="SSF53098">
    <property type="entry name" value="Ribonuclease H-like"/>
    <property type="match status" value="1"/>
</dbReference>
<dbReference type="Gene3D" id="3.40.50.300">
    <property type="entry name" value="P-loop containing nucleotide triphosphate hydrolases"/>
    <property type="match status" value="2"/>
</dbReference>
<evidence type="ECO:0000259" key="11">
    <source>
        <dbReference type="PROSITE" id="PS51194"/>
    </source>
</evidence>
<dbReference type="SUPFAM" id="SSF52540">
    <property type="entry name" value="P-loop containing nucleoside triphosphate hydrolases"/>
    <property type="match status" value="1"/>
</dbReference>
<feature type="domain" description="Helicase C-terminal" evidence="11">
    <location>
        <begin position="745"/>
        <end position="920"/>
    </location>
</feature>
<dbReference type="NCBIfam" id="TIGR00573">
    <property type="entry name" value="dnaq"/>
    <property type="match status" value="1"/>
</dbReference>
<keyword evidence="5 8" id="KW-0269">Exonuclease</keyword>
<dbReference type="InterPro" id="IPR006054">
    <property type="entry name" value="DnaQ"/>
</dbReference>
<keyword evidence="13" id="KW-1185">Reference proteome</keyword>
<evidence type="ECO:0000256" key="9">
    <source>
        <dbReference type="RuleBase" id="RU364106"/>
    </source>
</evidence>
<dbReference type="GO" id="GO:0003678">
    <property type="term" value="F:DNA helicase activity"/>
    <property type="evidence" value="ECO:0007669"/>
    <property type="project" value="UniProtKB-EC"/>
</dbReference>
<comment type="function">
    <text evidence="8 9">3'-5' exonuclease.</text>
</comment>
<dbReference type="RefSeq" id="WP_211558709.1">
    <property type="nucleotide sequence ID" value="NZ_JAGVRK010000001.1"/>
</dbReference>
<sequence length="940" mass="107250">MEHRRYVVLDVETTGNSPKKGEKIIQFAAVVYENGEITDRFMSYVNPLQPIPAFIESLTGINNEMVEDAPVFSEISERVYRMLDGAFFVAHNVHFDLSFVQAELQQAGYPRFIGGLMDTVELSRMVFPSFESYKLSELCRELNIQHDRPHQADSDAEVTAQIFGIILEKLKTLPVTTLRSLRKLSDVFISDLHEILDDLIEEGEASLHQHRNPEIELYGRLAFSGVFTKDHSEESLQKGEIPDFPELFRFMQTELPSYEVRPQQQKLMNGVYDALANREHMLAEAPAGSGKSLGLLVPAMKYAIENGTRIVYSTHTNTLQNQLIDRDVKLACRILSRPVSAAILKGESHYICPHKFELSLMETDDNYDSNLAKAQILIWLLQTHTGDADELNLPSGGKHLWMRIHHDNLSSHPKNPYRERSFYHLARKKAEHSTIIVVNHALLLHDAAAEWKQLPEFEELLIDEAHHLERIAGDQWGFRLEYVTMHSWLQRIGHLYSRDLLASVADWFEHESETGYDYCLEMDVLLKEFGDELNDFFTNLHAYVLKKKGGTGNRISFSISQDTDQNPYWLSIEEMADRIRFYMHDLLSIMKKQKQLLTSASLPLKTQAKMNEYFSFAERFNYASEAISHLFSNGSNDAAFWIEAEAKGAKNAAILCSRPVDVSDQLANFLFEKKRSIILVSGTLSVNGSFGHAIKQMGLEDFYPKQLMLPSSFNYKEQAKLFVPSDIPGIRDVSQEDYTYAVASAIISFVPEIDGKVLVLFTSYDMLKNTYNQLKSVEEMTGYTILGQGVGAGSKVKLIKSFRQAEKGILLGTNSFWEGIDFPGEELKAIIMVRLPFDPPDQPVVSAKARKMENEGKNAFYEYSLPEAIIKYKQGFGRLIRTRHDKGLLIVLDRRIVSARYGKYFLKAIPDLEVQYKPVTELAHIAADWLKHEKKDWDAF</sequence>
<dbReference type="Pfam" id="PF00929">
    <property type="entry name" value="RNase_T"/>
    <property type="match status" value="1"/>
</dbReference>
<evidence type="ECO:0000256" key="4">
    <source>
        <dbReference type="ARBA" id="ARBA00022801"/>
    </source>
</evidence>
<keyword evidence="6 8" id="KW-0067">ATP-binding</keyword>
<dbReference type="HAMAP" id="MF_02206">
    <property type="entry name" value="DinG_exonucl"/>
    <property type="match status" value="1"/>
</dbReference>
<dbReference type="EMBL" id="JAGVRK010000001">
    <property type="protein sequence ID" value="MBS2969378.1"/>
    <property type="molecule type" value="Genomic_DNA"/>
</dbReference>
<dbReference type="NCBIfam" id="NF005981">
    <property type="entry name" value="PRK08074.1"/>
    <property type="match status" value="1"/>
</dbReference>
<dbReference type="InterPro" id="IPR006555">
    <property type="entry name" value="ATP-dep_Helicase_C"/>
</dbReference>
<dbReference type="PROSITE" id="PS51194">
    <property type="entry name" value="HELICASE_CTER"/>
    <property type="match status" value="1"/>
</dbReference>